<dbReference type="GO" id="GO:0005634">
    <property type="term" value="C:nucleus"/>
    <property type="evidence" value="ECO:0007669"/>
    <property type="project" value="UniProtKB-SubCell"/>
</dbReference>
<dbReference type="EC" id="2.3.2.27" evidence="4 15"/>
<keyword evidence="11 15" id="KW-0862">Zinc</keyword>
<keyword evidence="12 15" id="KW-0233">DNA recombination</keyword>
<feature type="domain" description="Non-structural maintenance of chromosomes element 1 RING C4HC3-type" evidence="16">
    <location>
        <begin position="143"/>
        <end position="184"/>
    </location>
</feature>
<evidence type="ECO:0000256" key="9">
    <source>
        <dbReference type="ARBA" id="ARBA00022771"/>
    </source>
</evidence>
<evidence type="ECO:0000256" key="15">
    <source>
        <dbReference type="RuleBase" id="RU368018"/>
    </source>
</evidence>
<protein>
    <recommendedName>
        <fullName evidence="5 15">Non-structural maintenance of chromosomes element 1 homolog</fullName>
        <ecNumber evidence="4 15">2.3.2.27</ecNumber>
    </recommendedName>
</protein>
<dbReference type="Proteomes" id="UP001219567">
    <property type="component" value="Chromosome 2"/>
</dbReference>
<evidence type="ECO:0000259" key="16">
    <source>
        <dbReference type="Pfam" id="PF08746"/>
    </source>
</evidence>
<evidence type="ECO:0000256" key="4">
    <source>
        <dbReference type="ARBA" id="ARBA00012483"/>
    </source>
</evidence>
<evidence type="ECO:0000256" key="12">
    <source>
        <dbReference type="ARBA" id="ARBA00023172"/>
    </source>
</evidence>
<keyword evidence="18" id="KW-1185">Reference proteome</keyword>
<keyword evidence="14 15" id="KW-0539">Nucleus</keyword>
<gene>
    <name evidence="17" type="ORF">MYAM1_002145</name>
</gene>
<dbReference type="GO" id="GO:0008270">
    <property type="term" value="F:zinc ion binding"/>
    <property type="evidence" value="ECO:0007669"/>
    <property type="project" value="UniProtKB-KW"/>
</dbReference>
<keyword evidence="8 15" id="KW-0227">DNA damage</keyword>
<dbReference type="PANTHER" id="PTHR20973:SF0">
    <property type="entry name" value="NON-STRUCTURAL MAINTENANCE OF CHROMOSOMES ELEMENT 1 HOMOLOG"/>
    <property type="match status" value="1"/>
</dbReference>
<evidence type="ECO:0000256" key="5">
    <source>
        <dbReference type="ARBA" id="ARBA00019422"/>
    </source>
</evidence>
<organism evidence="17 18">
    <name type="scientific">Malassezia yamatoensis</name>
    <dbReference type="NCBI Taxonomy" id="253288"/>
    <lineage>
        <taxon>Eukaryota</taxon>
        <taxon>Fungi</taxon>
        <taxon>Dikarya</taxon>
        <taxon>Basidiomycota</taxon>
        <taxon>Ustilaginomycotina</taxon>
        <taxon>Malasseziomycetes</taxon>
        <taxon>Malasseziales</taxon>
        <taxon>Malasseziaceae</taxon>
        <taxon>Malassezia</taxon>
    </lineage>
</organism>
<dbReference type="PANTHER" id="PTHR20973">
    <property type="entry name" value="NON-SMC ELEMENT 1-RELATED"/>
    <property type="match status" value="1"/>
</dbReference>
<dbReference type="AlphaFoldDB" id="A0AAJ6CJ09"/>
<evidence type="ECO:0000256" key="11">
    <source>
        <dbReference type="ARBA" id="ARBA00022833"/>
    </source>
</evidence>
<dbReference type="SUPFAM" id="SSF57850">
    <property type="entry name" value="RING/U-box"/>
    <property type="match status" value="1"/>
</dbReference>
<dbReference type="Pfam" id="PF07574">
    <property type="entry name" value="SMC_Nse1"/>
    <property type="match status" value="1"/>
</dbReference>
<evidence type="ECO:0000256" key="10">
    <source>
        <dbReference type="ARBA" id="ARBA00022786"/>
    </source>
</evidence>
<dbReference type="InterPro" id="IPR013083">
    <property type="entry name" value="Znf_RING/FYVE/PHD"/>
</dbReference>
<dbReference type="Gene3D" id="1.10.10.10">
    <property type="entry name" value="Winged helix-like DNA-binding domain superfamily/Winged helix DNA-binding domain"/>
    <property type="match status" value="1"/>
</dbReference>
<comment type="similarity">
    <text evidence="3 15">Belongs to the NSE1 family.</text>
</comment>
<comment type="subcellular location">
    <subcellularLocation>
        <location evidence="2 15">Nucleus</location>
    </subcellularLocation>
</comment>
<keyword evidence="9 15" id="KW-0863">Zinc-finger</keyword>
<comment type="catalytic activity">
    <reaction evidence="1 15">
        <text>S-ubiquitinyl-[E2 ubiquitin-conjugating enzyme]-L-cysteine + [acceptor protein]-L-lysine = [E2 ubiquitin-conjugating enzyme]-L-cysteine + N(6)-ubiquitinyl-[acceptor protein]-L-lysine.</text>
        <dbReference type="EC" id="2.3.2.27"/>
    </reaction>
</comment>
<dbReference type="InterPro" id="IPR014857">
    <property type="entry name" value="Nse1_RING_C4HC3-type"/>
</dbReference>
<keyword evidence="7 15" id="KW-0479">Metal-binding</keyword>
<comment type="function">
    <text evidence="15">Acts in a DNA repair pathway for removal of UV-induced DNA damage that is distinct from classical nucleotide excision repair and in repair of ionizing radiation damage. Functions in homologous recombination repair of DNA double strand breaks and in recovery of stalled replication forks.</text>
</comment>
<evidence type="ECO:0000256" key="14">
    <source>
        <dbReference type="ARBA" id="ARBA00023242"/>
    </source>
</evidence>
<proteinExistence type="inferred from homology"/>
<dbReference type="Pfam" id="PF08746">
    <property type="entry name" value="zf-RING-like"/>
    <property type="match status" value="1"/>
</dbReference>
<evidence type="ECO:0000256" key="7">
    <source>
        <dbReference type="ARBA" id="ARBA00022723"/>
    </source>
</evidence>
<evidence type="ECO:0000256" key="2">
    <source>
        <dbReference type="ARBA" id="ARBA00004123"/>
    </source>
</evidence>
<dbReference type="Gene3D" id="3.30.40.10">
    <property type="entry name" value="Zinc/RING finger domain, C3HC4 (zinc finger)"/>
    <property type="match status" value="1"/>
</dbReference>
<dbReference type="GO" id="GO:0030915">
    <property type="term" value="C:Smc5-Smc6 complex"/>
    <property type="evidence" value="ECO:0007669"/>
    <property type="project" value="UniProtKB-UniRule"/>
</dbReference>
<dbReference type="InterPro" id="IPR011513">
    <property type="entry name" value="Nse1"/>
</dbReference>
<name>A0AAJ6CJ09_9BASI</name>
<evidence type="ECO:0000256" key="3">
    <source>
        <dbReference type="ARBA" id="ARBA00010258"/>
    </source>
</evidence>
<dbReference type="EMBL" id="CP119944">
    <property type="protein sequence ID" value="WFC99401.1"/>
    <property type="molecule type" value="Genomic_DNA"/>
</dbReference>
<sequence length="197" mass="22177">MNQDMVQIGLEIRTCHDQRTGQAYMMLVNTRADSLAEIATPYTATELMYIKSLVRFLDLKPLIQIETIFVNHPRYAISSMAALQLAGPAQLTKRAASDVLAHLQEQKWIDLSRSTGQYTLTLRALQELDTYLRNQLEQHVLECVACFALVTQGEQCATDGCRGALHTSCRQWHSAQPNRRCPACNTPWHSISIGESE</sequence>
<comment type="subunit">
    <text evidence="15">Component of the Smc5-Smc6 complex.</text>
</comment>
<reference evidence="17 18" key="1">
    <citation type="submission" date="2023-03" db="EMBL/GenBank/DDBJ databases">
        <title>Mating type loci evolution in Malassezia.</title>
        <authorList>
            <person name="Coelho M.A."/>
        </authorList>
    </citation>
    <scope>NUCLEOTIDE SEQUENCE [LARGE SCALE GENOMIC DNA]</scope>
    <source>
        <strain evidence="17 18">CBS 9725</strain>
    </source>
</reference>
<evidence type="ECO:0000256" key="8">
    <source>
        <dbReference type="ARBA" id="ARBA00022763"/>
    </source>
</evidence>
<dbReference type="InterPro" id="IPR036388">
    <property type="entry name" value="WH-like_DNA-bd_sf"/>
</dbReference>
<keyword evidence="13 15" id="KW-0234">DNA repair</keyword>
<evidence type="ECO:0000256" key="1">
    <source>
        <dbReference type="ARBA" id="ARBA00000900"/>
    </source>
</evidence>
<dbReference type="GO" id="GO:0000724">
    <property type="term" value="P:double-strand break repair via homologous recombination"/>
    <property type="evidence" value="ECO:0007669"/>
    <property type="project" value="TreeGrafter"/>
</dbReference>
<evidence type="ECO:0000313" key="18">
    <source>
        <dbReference type="Proteomes" id="UP001219567"/>
    </source>
</evidence>
<evidence type="ECO:0000256" key="6">
    <source>
        <dbReference type="ARBA" id="ARBA00022679"/>
    </source>
</evidence>
<keyword evidence="10 15" id="KW-0833">Ubl conjugation pathway</keyword>
<accession>A0AAJ6CJ09</accession>
<evidence type="ECO:0000256" key="13">
    <source>
        <dbReference type="ARBA" id="ARBA00023204"/>
    </source>
</evidence>
<dbReference type="GO" id="GO:0061630">
    <property type="term" value="F:ubiquitin protein ligase activity"/>
    <property type="evidence" value="ECO:0007669"/>
    <property type="project" value="UniProtKB-EC"/>
</dbReference>
<keyword evidence="6 15" id="KW-0808">Transferase</keyword>
<evidence type="ECO:0000313" key="17">
    <source>
        <dbReference type="EMBL" id="WFC99401.1"/>
    </source>
</evidence>